<feature type="domain" description="Methyltransferase type 11" evidence="1">
    <location>
        <begin position="45"/>
        <end position="139"/>
    </location>
</feature>
<protein>
    <recommendedName>
        <fullName evidence="1">Methyltransferase type 11 domain-containing protein</fullName>
    </recommendedName>
</protein>
<evidence type="ECO:0000313" key="3">
    <source>
        <dbReference type="Proteomes" id="UP000178449"/>
    </source>
</evidence>
<dbReference type="InterPro" id="IPR029063">
    <property type="entry name" value="SAM-dependent_MTases_sf"/>
</dbReference>
<dbReference type="PANTHER" id="PTHR43591:SF24">
    <property type="entry name" value="2-METHOXY-6-POLYPRENYL-1,4-BENZOQUINOL METHYLASE, MITOCHONDRIAL"/>
    <property type="match status" value="1"/>
</dbReference>
<dbReference type="SUPFAM" id="SSF53335">
    <property type="entry name" value="S-adenosyl-L-methionine-dependent methyltransferases"/>
    <property type="match status" value="1"/>
</dbReference>
<dbReference type="PANTHER" id="PTHR43591">
    <property type="entry name" value="METHYLTRANSFERASE"/>
    <property type="match status" value="1"/>
</dbReference>
<name>A0A1F6GEN5_9PROT</name>
<dbReference type="Pfam" id="PF08241">
    <property type="entry name" value="Methyltransf_11"/>
    <property type="match status" value="1"/>
</dbReference>
<dbReference type="EMBL" id="MFNE01000010">
    <property type="protein sequence ID" value="OGG96569.1"/>
    <property type="molecule type" value="Genomic_DNA"/>
</dbReference>
<proteinExistence type="predicted"/>
<dbReference type="InterPro" id="IPR013216">
    <property type="entry name" value="Methyltransf_11"/>
</dbReference>
<organism evidence="2 3">
    <name type="scientific">Candidatus Lambdaproteobacteria bacterium RIFOXYD2_FULL_50_16</name>
    <dbReference type="NCBI Taxonomy" id="1817772"/>
    <lineage>
        <taxon>Bacteria</taxon>
        <taxon>Pseudomonadati</taxon>
        <taxon>Pseudomonadota</taxon>
        <taxon>Candidatus Lambdaproteobacteria</taxon>
    </lineage>
</organism>
<dbReference type="Gene3D" id="3.40.50.150">
    <property type="entry name" value="Vaccinia Virus protein VP39"/>
    <property type="match status" value="1"/>
</dbReference>
<evidence type="ECO:0000313" key="2">
    <source>
        <dbReference type="EMBL" id="OGG96569.1"/>
    </source>
</evidence>
<dbReference type="AlphaFoldDB" id="A0A1F6GEN5"/>
<sequence>MELNQIELLAMNNWARKALLAHLEFPIFKALIEEASLDLKGKHLLDIACGSGRSNWLLEVNYQPKSLTAFDLMPLQIKLAKQEPTAMTQRLQADLTQLGFKTGAFDAAFGFGILHHLLDWKKGAAEIARVLKPGGHLIIEEPNGRASAFFRIFAGFAIPQEGAFTFEELEEELYRLGLKVLAYKKVLLPCFRAYLFKRED</sequence>
<gene>
    <name evidence="2" type="ORF">A2527_03145</name>
</gene>
<dbReference type="STRING" id="1817772.A2527_03145"/>
<dbReference type="GO" id="GO:0008757">
    <property type="term" value="F:S-adenosylmethionine-dependent methyltransferase activity"/>
    <property type="evidence" value="ECO:0007669"/>
    <property type="project" value="InterPro"/>
</dbReference>
<comment type="caution">
    <text evidence="2">The sequence shown here is derived from an EMBL/GenBank/DDBJ whole genome shotgun (WGS) entry which is preliminary data.</text>
</comment>
<dbReference type="Proteomes" id="UP000178449">
    <property type="component" value="Unassembled WGS sequence"/>
</dbReference>
<dbReference type="CDD" id="cd02440">
    <property type="entry name" value="AdoMet_MTases"/>
    <property type="match status" value="1"/>
</dbReference>
<reference evidence="2 3" key="1">
    <citation type="journal article" date="2016" name="Nat. Commun.">
        <title>Thousands of microbial genomes shed light on interconnected biogeochemical processes in an aquifer system.</title>
        <authorList>
            <person name="Anantharaman K."/>
            <person name="Brown C.T."/>
            <person name="Hug L.A."/>
            <person name="Sharon I."/>
            <person name="Castelle C.J."/>
            <person name="Probst A.J."/>
            <person name="Thomas B.C."/>
            <person name="Singh A."/>
            <person name="Wilkins M.J."/>
            <person name="Karaoz U."/>
            <person name="Brodie E.L."/>
            <person name="Williams K.H."/>
            <person name="Hubbard S.S."/>
            <person name="Banfield J.F."/>
        </authorList>
    </citation>
    <scope>NUCLEOTIDE SEQUENCE [LARGE SCALE GENOMIC DNA]</scope>
</reference>
<evidence type="ECO:0000259" key="1">
    <source>
        <dbReference type="Pfam" id="PF08241"/>
    </source>
</evidence>
<accession>A0A1F6GEN5</accession>